<dbReference type="Gene3D" id="3.30.9.10">
    <property type="entry name" value="D-Amino Acid Oxidase, subunit A, domain 2"/>
    <property type="match status" value="1"/>
</dbReference>
<dbReference type="Gene3D" id="3.50.50.60">
    <property type="entry name" value="FAD/NAD(P)-binding domain"/>
    <property type="match status" value="1"/>
</dbReference>
<name>A0A7W1WVX9_9GAMM</name>
<dbReference type="SUPFAM" id="SSF54373">
    <property type="entry name" value="FAD-linked reductases, C-terminal domain"/>
    <property type="match status" value="1"/>
</dbReference>
<dbReference type="PANTHER" id="PTHR13847">
    <property type="entry name" value="SARCOSINE DEHYDROGENASE-RELATED"/>
    <property type="match status" value="1"/>
</dbReference>
<evidence type="ECO:0000313" key="3">
    <source>
        <dbReference type="EMBL" id="MBA4501219.1"/>
    </source>
</evidence>
<reference evidence="3 4" key="1">
    <citation type="submission" date="2020-07" db="EMBL/GenBank/DDBJ databases">
        <title>Bacterium isolated from marien macroalgae.</title>
        <authorList>
            <person name="Zhu K."/>
            <person name="Lu D."/>
            <person name="Du Z."/>
        </authorList>
    </citation>
    <scope>NUCLEOTIDE SEQUENCE [LARGE SCALE GENOMIC DNA]</scope>
    <source>
        <strain evidence="3 4">3-1745</strain>
    </source>
</reference>
<evidence type="ECO:0000313" key="4">
    <source>
        <dbReference type="Proteomes" id="UP000538931"/>
    </source>
</evidence>
<accession>A0A7W1WVX9</accession>
<keyword evidence="4" id="KW-1185">Reference proteome</keyword>
<sequence length="410" mass="43659">MQYPSTDFLIIGGGILGAATAWSLARQAPAGTGIRLVEAGMLASATTSQAAALLTRVRPDPAMAALVAETFAAVEQLDSILDVPLPLRQVGSLHLATDAPGQQYLRDTARTASNLGVVSEPLMQEDVRRHAPWLSIKGDAEALFVPADGYMDPVQLAQGYIKAARQAGVEVVQHCRVHALMRQQDRIVGVETSSGPMSAETVICCAGPWAIQMLAQQGIHLAMAPVRSHYWITEADQALFPAESPMVILPDANAYARPEVGGLLFGLRDRQAVYGDPACLPEDIHGYLFNRDPDGLECLESSWQDLANVFPALERLGIAHYMTGVSSYTPDGKPLLGDVDVQGLLVATGCSGGGVALSGGIGRLLAEMALGQTLFCDASSFSTRRFGVVDPFNEAFRMRCALARSQKRSG</sequence>
<proteinExistence type="predicted"/>
<dbReference type="EMBL" id="JACEMT010000033">
    <property type="protein sequence ID" value="MBA4501219.1"/>
    <property type="molecule type" value="Genomic_DNA"/>
</dbReference>
<keyword evidence="1" id="KW-0560">Oxidoreductase</keyword>
<dbReference type="SUPFAM" id="SSF51905">
    <property type="entry name" value="FAD/NAD(P)-binding domain"/>
    <property type="match status" value="1"/>
</dbReference>
<protein>
    <submittedName>
        <fullName evidence="3">FAD-binding oxidoreductase</fullName>
    </submittedName>
</protein>
<dbReference type="PANTHER" id="PTHR13847:SF287">
    <property type="entry name" value="FAD-DEPENDENT OXIDOREDUCTASE DOMAIN-CONTAINING PROTEIN 1"/>
    <property type="match status" value="1"/>
</dbReference>
<evidence type="ECO:0000256" key="1">
    <source>
        <dbReference type="ARBA" id="ARBA00023002"/>
    </source>
</evidence>
<feature type="domain" description="FAD dependent oxidoreductase" evidence="2">
    <location>
        <begin position="7"/>
        <end position="368"/>
    </location>
</feature>
<dbReference type="GO" id="GO:0005737">
    <property type="term" value="C:cytoplasm"/>
    <property type="evidence" value="ECO:0007669"/>
    <property type="project" value="TreeGrafter"/>
</dbReference>
<organism evidence="3 4">
    <name type="scientific">Marinobacterium marinum</name>
    <dbReference type="NCBI Taxonomy" id="2756129"/>
    <lineage>
        <taxon>Bacteria</taxon>
        <taxon>Pseudomonadati</taxon>
        <taxon>Pseudomonadota</taxon>
        <taxon>Gammaproteobacteria</taxon>
        <taxon>Oceanospirillales</taxon>
        <taxon>Oceanospirillaceae</taxon>
        <taxon>Marinobacterium</taxon>
    </lineage>
</organism>
<dbReference type="GO" id="GO:0016491">
    <property type="term" value="F:oxidoreductase activity"/>
    <property type="evidence" value="ECO:0007669"/>
    <property type="project" value="UniProtKB-KW"/>
</dbReference>
<dbReference type="AlphaFoldDB" id="A0A7W1WVX9"/>
<dbReference type="Proteomes" id="UP000538931">
    <property type="component" value="Unassembled WGS sequence"/>
</dbReference>
<gene>
    <name evidence="3" type="ORF">H1S06_02395</name>
</gene>
<comment type="caution">
    <text evidence="3">The sequence shown here is derived from an EMBL/GenBank/DDBJ whole genome shotgun (WGS) entry which is preliminary data.</text>
</comment>
<dbReference type="Pfam" id="PF01266">
    <property type="entry name" value="DAO"/>
    <property type="match status" value="1"/>
</dbReference>
<dbReference type="RefSeq" id="WP_181736844.1">
    <property type="nucleotide sequence ID" value="NZ_JACEMT010000033.1"/>
</dbReference>
<dbReference type="InterPro" id="IPR036188">
    <property type="entry name" value="FAD/NAD-bd_sf"/>
</dbReference>
<evidence type="ECO:0000259" key="2">
    <source>
        <dbReference type="Pfam" id="PF01266"/>
    </source>
</evidence>
<dbReference type="InterPro" id="IPR006076">
    <property type="entry name" value="FAD-dep_OxRdtase"/>
</dbReference>